<accession>A0A1A7XFS7</accession>
<keyword evidence="1" id="KW-0472">Membrane</keyword>
<feature type="transmembrane region" description="Helical" evidence="1">
    <location>
        <begin position="140"/>
        <end position="163"/>
    </location>
</feature>
<dbReference type="EMBL" id="HADW01015284">
    <property type="protein sequence ID" value="SBP16684.1"/>
    <property type="molecule type" value="Transcribed_RNA"/>
</dbReference>
<organism evidence="4">
    <name type="scientific">Iconisemion striatum</name>
    <dbReference type="NCBI Taxonomy" id="60296"/>
    <lineage>
        <taxon>Eukaryota</taxon>
        <taxon>Metazoa</taxon>
        <taxon>Chordata</taxon>
        <taxon>Craniata</taxon>
        <taxon>Vertebrata</taxon>
        <taxon>Euteleostomi</taxon>
        <taxon>Actinopterygii</taxon>
        <taxon>Neopterygii</taxon>
        <taxon>Teleostei</taxon>
        <taxon>Neoteleostei</taxon>
        <taxon>Acanthomorphata</taxon>
        <taxon>Ovalentaria</taxon>
        <taxon>Atherinomorphae</taxon>
        <taxon>Cyprinodontiformes</taxon>
        <taxon>Nothobranchiidae</taxon>
        <taxon>Iconisemion</taxon>
    </lineage>
</organism>
<dbReference type="Gene3D" id="2.60.40.10">
    <property type="entry name" value="Immunoglobulins"/>
    <property type="match status" value="1"/>
</dbReference>
<dbReference type="SUPFAM" id="SSF48726">
    <property type="entry name" value="Immunoglobulin"/>
    <property type="match status" value="1"/>
</dbReference>
<proteinExistence type="predicted"/>
<name>A0A1A7XFS7_9TELE</name>
<evidence type="ECO:0000256" key="2">
    <source>
        <dbReference type="SAM" id="SignalP"/>
    </source>
</evidence>
<evidence type="ECO:0000259" key="3">
    <source>
        <dbReference type="PROSITE" id="PS50835"/>
    </source>
</evidence>
<dbReference type="InterPro" id="IPR013783">
    <property type="entry name" value="Ig-like_fold"/>
</dbReference>
<feature type="domain" description="Ig-like" evidence="3">
    <location>
        <begin position="26"/>
        <end position="118"/>
    </location>
</feature>
<reference evidence="4" key="2">
    <citation type="submission" date="2016-06" db="EMBL/GenBank/DDBJ databases">
        <title>The genome of a short-lived fish provides insights into sex chromosome evolution and the genetic control of aging.</title>
        <authorList>
            <person name="Reichwald K."/>
            <person name="Felder M."/>
            <person name="Petzold A."/>
            <person name="Koch P."/>
            <person name="Groth M."/>
            <person name="Platzer M."/>
        </authorList>
    </citation>
    <scope>NUCLEOTIDE SEQUENCE</scope>
    <source>
        <tissue evidence="4">Brain</tissue>
    </source>
</reference>
<feature type="chain" id="PRO_5008363171" description="Ig-like domain-containing protein" evidence="2">
    <location>
        <begin position="22"/>
        <end position="195"/>
    </location>
</feature>
<dbReference type="PROSITE" id="PS50835">
    <property type="entry name" value="IG_LIKE"/>
    <property type="match status" value="1"/>
</dbReference>
<keyword evidence="1" id="KW-1133">Transmembrane helix</keyword>
<sequence>MEMCLKRVILLFLTGAVMVMSEDRRINLTNTPKSENVTHGSTLILHCCLNTSGCERCIVKWLFQPSGLNGETTVVQNHNYKNYSSNNDCFSSTYSVTVTELNAGWYFCNVTKEIPSLTHIESNKTEIVVILEDEHNAMSLWIMIGASSFVFLILTLLVICAVCRRCRRSREEPIYINTRSAAKKQPSPRPGLQVA</sequence>
<keyword evidence="2" id="KW-0732">Signal</keyword>
<protein>
    <recommendedName>
        <fullName evidence="3">Ig-like domain-containing protein</fullName>
    </recommendedName>
</protein>
<dbReference type="AlphaFoldDB" id="A0A1A7XFS7"/>
<keyword evidence="1" id="KW-0812">Transmembrane</keyword>
<evidence type="ECO:0000256" key="1">
    <source>
        <dbReference type="SAM" id="Phobius"/>
    </source>
</evidence>
<dbReference type="InterPro" id="IPR007110">
    <property type="entry name" value="Ig-like_dom"/>
</dbReference>
<feature type="signal peptide" evidence="2">
    <location>
        <begin position="1"/>
        <end position="21"/>
    </location>
</feature>
<gene>
    <name evidence="4" type="primary">Nfu_g_1_016076</name>
</gene>
<evidence type="ECO:0000313" key="4">
    <source>
        <dbReference type="EMBL" id="SBP16684.1"/>
    </source>
</evidence>
<dbReference type="InterPro" id="IPR036179">
    <property type="entry name" value="Ig-like_dom_sf"/>
</dbReference>
<feature type="non-terminal residue" evidence="4">
    <location>
        <position position="195"/>
    </location>
</feature>
<reference evidence="4" key="1">
    <citation type="submission" date="2016-05" db="EMBL/GenBank/DDBJ databases">
        <authorList>
            <person name="Lavstsen T."/>
            <person name="Jespersen J.S."/>
        </authorList>
    </citation>
    <scope>NUCLEOTIDE SEQUENCE</scope>
    <source>
        <tissue evidence="4">Brain</tissue>
    </source>
</reference>